<evidence type="ECO:0000259" key="1">
    <source>
        <dbReference type="PROSITE" id="PS50011"/>
    </source>
</evidence>
<organism evidence="2 3">
    <name type="scientific">Tritrichomonas musculus</name>
    <dbReference type="NCBI Taxonomy" id="1915356"/>
    <lineage>
        <taxon>Eukaryota</taxon>
        <taxon>Metamonada</taxon>
        <taxon>Parabasalia</taxon>
        <taxon>Tritrichomonadida</taxon>
        <taxon>Tritrichomonadidae</taxon>
        <taxon>Tritrichomonas</taxon>
    </lineage>
</organism>
<evidence type="ECO:0000313" key="3">
    <source>
        <dbReference type="Proteomes" id="UP001470230"/>
    </source>
</evidence>
<name>A0ABR2L4M2_9EUKA</name>
<dbReference type="InterPro" id="IPR000719">
    <property type="entry name" value="Prot_kinase_dom"/>
</dbReference>
<dbReference type="InterPro" id="IPR011009">
    <property type="entry name" value="Kinase-like_dom_sf"/>
</dbReference>
<feature type="domain" description="Protein kinase" evidence="1">
    <location>
        <begin position="1"/>
        <end position="120"/>
    </location>
</feature>
<comment type="caution">
    <text evidence="2">The sequence shown here is derived from an EMBL/GenBank/DDBJ whole genome shotgun (WGS) entry which is preliminary data.</text>
</comment>
<dbReference type="PROSITE" id="PS50011">
    <property type="entry name" value="PROTEIN_KINASE_DOM"/>
    <property type="match status" value="1"/>
</dbReference>
<dbReference type="Pfam" id="PF07714">
    <property type="entry name" value="PK_Tyr_Ser-Thr"/>
    <property type="match status" value="1"/>
</dbReference>
<dbReference type="PROSITE" id="PS00108">
    <property type="entry name" value="PROTEIN_KINASE_ST"/>
    <property type="match status" value="1"/>
</dbReference>
<gene>
    <name evidence="2" type="ORF">M9Y10_000210</name>
</gene>
<dbReference type="InterPro" id="IPR051681">
    <property type="entry name" value="Ser/Thr_Kinases-Pseudokinases"/>
</dbReference>
<dbReference type="InterPro" id="IPR008271">
    <property type="entry name" value="Ser/Thr_kinase_AS"/>
</dbReference>
<dbReference type="PANTHER" id="PTHR44329:SF214">
    <property type="entry name" value="PROTEIN KINASE DOMAIN-CONTAINING PROTEIN"/>
    <property type="match status" value="1"/>
</dbReference>
<dbReference type="Gene3D" id="1.10.510.10">
    <property type="entry name" value="Transferase(Phosphotransferase) domain 1"/>
    <property type="match status" value="1"/>
</dbReference>
<protein>
    <recommendedName>
        <fullName evidence="1">Protein kinase domain-containing protein</fullName>
    </recommendedName>
</protein>
<dbReference type="InterPro" id="IPR001245">
    <property type="entry name" value="Ser-Thr/Tyr_kinase_cat_dom"/>
</dbReference>
<dbReference type="SUPFAM" id="SSF56112">
    <property type="entry name" value="Protein kinase-like (PK-like)"/>
    <property type="match status" value="1"/>
</dbReference>
<proteinExistence type="predicted"/>
<sequence length="120" mass="14099">MMFLRESTILYKHSHPAIVKFIGINLHSFDNPDKLEPTIITEYLPHGSLKEILKKEQNSIADDNWSPTKKYICLLGIADAMRYLHRHGIFHRDLKPENILVDDEYYPRVCNSIKMEFLDV</sequence>
<dbReference type="Proteomes" id="UP001470230">
    <property type="component" value="Unassembled WGS sequence"/>
</dbReference>
<evidence type="ECO:0000313" key="2">
    <source>
        <dbReference type="EMBL" id="KAK8897966.1"/>
    </source>
</evidence>
<reference evidence="2 3" key="1">
    <citation type="submission" date="2024-04" db="EMBL/GenBank/DDBJ databases">
        <title>Tritrichomonas musculus Genome.</title>
        <authorList>
            <person name="Alves-Ferreira E."/>
            <person name="Grigg M."/>
            <person name="Lorenzi H."/>
            <person name="Galac M."/>
        </authorList>
    </citation>
    <scope>NUCLEOTIDE SEQUENCE [LARGE SCALE GENOMIC DNA]</scope>
    <source>
        <strain evidence="2 3">EAF2021</strain>
    </source>
</reference>
<keyword evidence="3" id="KW-1185">Reference proteome</keyword>
<accession>A0ABR2L4M2</accession>
<dbReference type="PANTHER" id="PTHR44329">
    <property type="entry name" value="SERINE/THREONINE-PROTEIN KINASE TNNI3K-RELATED"/>
    <property type="match status" value="1"/>
</dbReference>
<dbReference type="EMBL" id="JAPFFF010000001">
    <property type="protein sequence ID" value="KAK8897966.1"/>
    <property type="molecule type" value="Genomic_DNA"/>
</dbReference>